<evidence type="ECO:0000313" key="4">
    <source>
        <dbReference type="Proteomes" id="UP000078463"/>
    </source>
</evidence>
<feature type="chain" id="PRO_5008248059" description="ABC-type transport auxiliary lipoprotein component domain-containing protein" evidence="1">
    <location>
        <begin position="24"/>
        <end position="208"/>
    </location>
</feature>
<dbReference type="OrthoDB" id="9128286at2"/>
<dbReference type="InterPro" id="IPR005586">
    <property type="entry name" value="ABC_trans_aux"/>
</dbReference>
<accession>A0A191UF26</accession>
<protein>
    <recommendedName>
        <fullName evidence="2">ABC-type transport auxiliary lipoprotein component domain-containing protein</fullName>
    </recommendedName>
</protein>
<evidence type="ECO:0000313" key="3">
    <source>
        <dbReference type="EMBL" id="ANI99629.1"/>
    </source>
</evidence>
<organism evidence="3 4">
    <name type="scientific">Polynucleobacter wuianus</name>
    <dbReference type="NCBI Taxonomy" id="1743168"/>
    <lineage>
        <taxon>Bacteria</taxon>
        <taxon>Pseudomonadati</taxon>
        <taxon>Pseudomonadota</taxon>
        <taxon>Betaproteobacteria</taxon>
        <taxon>Burkholderiales</taxon>
        <taxon>Burkholderiaceae</taxon>
        <taxon>Polynucleobacter</taxon>
    </lineage>
</organism>
<dbReference type="Gene3D" id="3.40.50.10610">
    <property type="entry name" value="ABC-type transport auxiliary lipoprotein component"/>
    <property type="match status" value="1"/>
</dbReference>
<reference evidence="4" key="1">
    <citation type="submission" date="2016-05" db="EMBL/GenBank/DDBJ databases">
        <title>Polynucleobacter sp. QLW-P1FAT50C-4 genome.</title>
        <authorList>
            <person name="Hahn M.W."/>
        </authorList>
    </citation>
    <scope>NUCLEOTIDE SEQUENCE [LARGE SCALE GENOMIC DNA]</scope>
    <source>
        <strain evidence="4">QLW-P1FAT50C-4</strain>
    </source>
</reference>
<dbReference type="RefSeq" id="WP_068948641.1">
    <property type="nucleotide sequence ID" value="NZ_CP015922.1"/>
</dbReference>
<dbReference type="KEGG" id="pwu:A8O14_05770"/>
<name>A0A191UF26_9BURK</name>
<gene>
    <name evidence="3" type="ORF">A8O14_05770</name>
</gene>
<feature type="signal peptide" evidence="1">
    <location>
        <begin position="1"/>
        <end position="23"/>
    </location>
</feature>
<dbReference type="Pfam" id="PF03886">
    <property type="entry name" value="ABC_trans_aux"/>
    <property type="match status" value="1"/>
</dbReference>
<dbReference type="AlphaFoldDB" id="A0A191UF26"/>
<dbReference type="PROSITE" id="PS51257">
    <property type="entry name" value="PROKAR_LIPOPROTEIN"/>
    <property type="match status" value="1"/>
</dbReference>
<sequence length="208" mass="23269">MIKYLLSFVLAAVLMACSLPTRSPVTPSSWMVAPERVGGPLKMRSDVWLKVGVVSVAPPFDGKSLVYRISDQRYEKDFYNVYSTIPSEMIGNAEREWLNKAGIFSATVGQNTSFFPYYTLQATVNEFYGDYRVKPEAVVSVEFFLTVTNAGKSNPLVGANRYTKRIALRDNTPEALVLGQQQALTEIFKQYEEQLSKYAGNLPKPLGQ</sequence>
<feature type="domain" description="ABC-type transport auxiliary lipoprotein component" evidence="2">
    <location>
        <begin position="46"/>
        <end position="189"/>
    </location>
</feature>
<dbReference type="Proteomes" id="UP000078463">
    <property type="component" value="Chromosome"/>
</dbReference>
<keyword evidence="1" id="KW-0732">Signal</keyword>
<dbReference type="EMBL" id="CP015922">
    <property type="protein sequence ID" value="ANI99629.1"/>
    <property type="molecule type" value="Genomic_DNA"/>
</dbReference>
<dbReference type="STRING" id="1743168.A8O14_05770"/>
<keyword evidence="4" id="KW-1185">Reference proteome</keyword>
<evidence type="ECO:0000259" key="2">
    <source>
        <dbReference type="Pfam" id="PF03886"/>
    </source>
</evidence>
<dbReference type="SUPFAM" id="SSF159594">
    <property type="entry name" value="XCC0632-like"/>
    <property type="match status" value="1"/>
</dbReference>
<proteinExistence type="predicted"/>
<evidence type="ECO:0000256" key="1">
    <source>
        <dbReference type="SAM" id="SignalP"/>
    </source>
</evidence>